<protein>
    <submittedName>
        <fullName evidence="2">Phytanoyl-CoA dioxygenase family protein</fullName>
    </submittedName>
</protein>
<name>A0A7J5D3V7_9ACTN</name>
<dbReference type="PANTHER" id="PTHR20883">
    <property type="entry name" value="PHYTANOYL-COA DIOXYGENASE DOMAIN CONTAINING 1"/>
    <property type="match status" value="1"/>
</dbReference>
<keyword evidence="3" id="KW-1185">Reference proteome</keyword>
<evidence type="ECO:0000313" key="2">
    <source>
        <dbReference type="EMBL" id="KAB1978638.1"/>
    </source>
</evidence>
<dbReference type="InterPro" id="IPR008775">
    <property type="entry name" value="Phytyl_CoA_dOase-like"/>
</dbReference>
<sequence>MRQTDKERIPLHGYRRSWEKDGFFLVPELMDTAELAEAMQELAGLYPSGAEYAASRRDSRADPLPSRPGGSQGKRRLFMQNPEQFAGQIDFPWTGQALNRLTVHPRITEVAADLLDTHDLRIYQAQLWAKYTGAADYEQPLHLDYSSHTLLVPKKKSRPRQVEMFLYLTDVEEGCAPTRLVSRNLTRDMSPVPYHVWRGTHPELYKAEVSFPGRAGSLLVYAPDIWHRAVDMTEPEGARIWMNLSYRAAGTDWLGLQSFQRIAMLPAWQRFVAGSTPRELELFGFPPPGHDAYDEDVLEGLSRRYPGLDIEPWRAALNS</sequence>
<dbReference type="PANTHER" id="PTHR20883:SF48">
    <property type="entry name" value="ECTOINE DIOXYGENASE"/>
    <property type="match status" value="1"/>
</dbReference>
<dbReference type="Proteomes" id="UP000442990">
    <property type="component" value="Unassembled WGS sequence"/>
</dbReference>
<dbReference type="GO" id="GO:0016706">
    <property type="term" value="F:2-oxoglutarate-dependent dioxygenase activity"/>
    <property type="evidence" value="ECO:0007669"/>
    <property type="project" value="UniProtKB-ARBA"/>
</dbReference>
<feature type="region of interest" description="Disordered" evidence="1">
    <location>
        <begin position="54"/>
        <end position="75"/>
    </location>
</feature>
<dbReference type="Gene3D" id="2.60.120.620">
    <property type="entry name" value="q2cbj1_9rhob like domain"/>
    <property type="match status" value="1"/>
</dbReference>
<keyword evidence="2" id="KW-0223">Dioxygenase</keyword>
<gene>
    <name evidence="2" type="ORF">F8144_38925</name>
</gene>
<organism evidence="2 3">
    <name type="scientific">Streptomyces triticiradicis</name>
    <dbReference type="NCBI Taxonomy" id="2651189"/>
    <lineage>
        <taxon>Bacteria</taxon>
        <taxon>Bacillati</taxon>
        <taxon>Actinomycetota</taxon>
        <taxon>Actinomycetes</taxon>
        <taxon>Kitasatosporales</taxon>
        <taxon>Streptomycetaceae</taxon>
        <taxon>Streptomyces</taxon>
    </lineage>
</organism>
<dbReference type="EMBL" id="WBKG01000050">
    <property type="protein sequence ID" value="KAB1978638.1"/>
    <property type="molecule type" value="Genomic_DNA"/>
</dbReference>
<dbReference type="AlphaFoldDB" id="A0A7J5D3V7"/>
<evidence type="ECO:0000256" key="1">
    <source>
        <dbReference type="SAM" id="MobiDB-lite"/>
    </source>
</evidence>
<dbReference type="GO" id="GO:0005506">
    <property type="term" value="F:iron ion binding"/>
    <property type="evidence" value="ECO:0007669"/>
    <property type="project" value="UniProtKB-ARBA"/>
</dbReference>
<dbReference type="RefSeq" id="WP_151474146.1">
    <property type="nucleotide sequence ID" value="NZ_WBKG01000050.1"/>
</dbReference>
<keyword evidence="2" id="KW-0560">Oxidoreductase</keyword>
<dbReference type="Pfam" id="PF05721">
    <property type="entry name" value="PhyH"/>
    <property type="match status" value="1"/>
</dbReference>
<reference evidence="2 3" key="1">
    <citation type="submission" date="2019-09" db="EMBL/GenBank/DDBJ databases">
        <title>Isolation and identification of active actinomycetes.</title>
        <authorList>
            <person name="Yu Z."/>
            <person name="Han C."/>
            <person name="Yu B."/>
        </authorList>
    </citation>
    <scope>NUCLEOTIDE SEQUENCE [LARGE SCALE GENOMIC DNA]</scope>
    <source>
        <strain evidence="2 3">NEAU-H2</strain>
    </source>
</reference>
<dbReference type="SUPFAM" id="SSF51197">
    <property type="entry name" value="Clavaminate synthase-like"/>
    <property type="match status" value="1"/>
</dbReference>
<proteinExistence type="predicted"/>
<comment type="caution">
    <text evidence="2">The sequence shown here is derived from an EMBL/GenBank/DDBJ whole genome shotgun (WGS) entry which is preliminary data.</text>
</comment>
<accession>A0A7J5D3V7</accession>
<evidence type="ECO:0000313" key="3">
    <source>
        <dbReference type="Proteomes" id="UP000442990"/>
    </source>
</evidence>